<evidence type="ECO:0000256" key="4">
    <source>
        <dbReference type="ARBA" id="ARBA00023125"/>
    </source>
</evidence>
<evidence type="ECO:0000256" key="1">
    <source>
        <dbReference type="ARBA" id="ARBA00004123"/>
    </source>
</evidence>
<dbReference type="SMART" id="SM00906">
    <property type="entry name" value="Fungal_trans"/>
    <property type="match status" value="1"/>
</dbReference>
<dbReference type="CDD" id="cd00067">
    <property type="entry name" value="GAL4"/>
    <property type="match status" value="1"/>
</dbReference>
<feature type="compositionally biased region" description="Polar residues" evidence="7">
    <location>
        <begin position="110"/>
        <end position="130"/>
    </location>
</feature>
<accession>A0A225AHE8</accession>
<dbReference type="PANTHER" id="PTHR47338:SF10">
    <property type="entry name" value="TRANSCRIPTION FACTOR DOMAIN-CONTAINING PROTEIN-RELATED"/>
    <property type="match status" value="1"/>
</dbReference>
<dbReference type="GeneID" id="31004394"/>
<dbReference type="GO" id="GO:0008270">
    <property type="term" value="F:zinc ion binding"/>
    <property type="evidence" value="ECO:0007669"/>
    <property type="project" value="InterPro"/>
</dbReference>
<feature type="region of interest" description="Disordered" evidence="7">
    <location>
        <begin position="107"/>
        <end position="166"/>
    </location>
</feature>
<feature type="compositionally biased region" description="Polar residues" evidence="7">
    <location>
        <begin position="637"/>
        <end position="650"/>
    </location>
</feature>
<dbReference type="InterPro" id="IPR001138">
    <property type="entry name" value="Zn2Cys6_DnaBD"/>
</dbReference>
<gene>
    <name evidence="9" type="ORF">UA08_04639</name>
</gene>
<feature type="region of interest" description="Disordered" evidence="7">
    <location>
        <begin position="1"/>
        <end position="40"/>
    </location>
</feature>
<feature type="compositionally biased region" description="Low complexity" evidence="7">
    <location>
        <begin position="713"/>
        <end position="726"/>
    </location>
</feature>
<dbReference type="PANTHER" id="PTHR47338">
    <property type="entry name" value="ZN(II)2CYS6 TRANSCRIPTION FACTOR (EUROFUNG)-RELATED"/>
    <property type="match status" value="1"/>
</dbReference>
<feature type="region of interest" description="Disordered" evidence="7">
    <location>
        <begin position="627"/>
        <end position="698"/>
    </location>
</feature>
<feature type="compositionally biased region" description="Polar residues" evidence="7">
    <location>
        <begin position="679"/>
        <end position="698"/>
    </location>
</feature>
<evidence type="ECO:0000259" key="8">
    <source>
        <dbReference type="PROSITE" id="PS50048"/>
    </source>
</evidence>
<dbReference type="InterPro" id="IPR050815">
    <property type="entry name" value="TF_fung"/>
</dbReference>
<dbReference type="Pfam" id="PF00172">
    <property type="entry name" value="Zn_clus"/>
    <property type="match status" value="1"/>
</dbReference>
<dbReference type="SMART" id="SM00066">
    <property type="entry name" value="GAL4"/>
    <property type="match status" value="1"/>
</dbReference>
<dbReference type="GO" id="GO:0006351">
    <property type="term" value="P:DNA-templated transcription"/>
    <property type="evidence" value="ECO:0007669"/>
    <property type="project" value="InterPro"/>
</dbReference>
<dbReference type="GO" id="GO:0000981">
    <property type="term" value="F:DNA-binding transcription factor activity, RNA polymerase II-specific"/>
    <property type="evidence" value="ECO:0007669"/>
    <property type="project" value="InterPro"/>
</dbReference>
<evidence type="ECO:0000256" key="5">
    <source>
        <dbReference type="ARBA" id="ARBA00023163"/>
    </source>
</evidence>
<dbReference type="Pfam" id="PF04082">
    <property type="entry name" value="Fungal_trans"/>
    <property type="match status" value="1"/>
</dbReference>
<evidence type="ECO:0000256" key="3">
    <source>
        <dbReference type="ARBA" id="ARBA00023015"/>
    </source>
</evidence>
<dbReference type="PROSITE" id="PS50048">
    <property type="entry name" value="ZN2_CY6_FUNGAL_2"/>
    <property type="match status" value="1"/>
</dbReference>
<keyword evidence="4" id="KW-0238">DNA-binding</keyword>
<feature type="compositionally biased region" description="Polar residues" evidence="7">
    <location>
        <begin position="11"/>
        <end position="30"/>
    </location>
</feature>
<sequence length="857" mass="95428">MADQDDDYFNDLSQQPTRSQSGNTGGNNSANEDEGNPIPRQKRMACVVCRKRKLRCDGKKPSCGTCARVGHNCAYDEVRKKSGPKRGYVKQLEARLAQVETLLKNHEPENSWNETSHNAPPNTSVPSATSDAMPDLFNFSNQPISRSSERMSQSGGHQNAASAANSAIETEKSWEVISLGLEEALPAQEVMDELFDVYFEKIHPSNPMIHRPRFFAAMDLAPHMRPPVCLRYIMWALAAALTPKYSFLEEHMYARARKYIHLDEMKGHGEHMVSITHCQAWILIALYEFKQMYFPRAWISVGRGARMAAMMCFNRLDGAGLDVKHCIPPPRDWVDREERRRTFWMCFNQDRYASIGTGWPMVFDERDIMTNLPASEEAFMTGTPETTPSLKDVLAGDIANLSPLGIVSVMACVFGLNLTHLHRPDPQDREGDINGEFWKRHRTYDNILLNVALSLPQSLRLPQGISNPNIIFANMSIHTSTICLHQAAIFKAEKNKKLSQIAAESKRRCIIAADQVASIMRMLNPFSAFCLYVAARVFVQYLKSRPEDEAVQSSLQFLLTALGALKQFSALTESFMIQLDVDLCGTSFGSTINSMRSKQTANAMKDPVEYTPLVHISSSEAYLSAKESLHRDAPVSHKSSPASRGGSVSLQNFQNRQRQNNAPKTNQQPLGHGDVHGSLGNSSDVTRNNSPRQDDQNLLTNFDMDISSGVSISDNMNSISDNPSPDTLNSSSNTAFTPPNIDQSSVNGQSYNANKNIANSNNVMNFSPDINGLANQSDLSFSPIFDMSSSHIPMDTLGMENPLALNTMWSDYVPEPASLENGSFNMTDDTNNFSDRQFDILLRGMGWNGWNEQATGQ</sequence>
<dbReference type="InterPro" id="IPR007219">
    <property type="entry name" value="XnlR_reg_dom"/>
</dbReference>
<feature type="compositionally biased region" description="Polar residues" evidence="7">
    <location>
        <begin position="727"/>
        <end position="751"/>
    </location>
</feature>
<protein>
    <recommendedName>
        <fullName evidence="8">Zn(2)-C6 fungal-type domain-containing protein</fullName>
    </recommendedName>
</protein>
<dbReference type="Proteomes" id="UP000214365">
    <property type="component" value="Unassembled WGS sequence"/>
</dbReference>
<dbReference type="Gene3D" id="4.10.240.10">
    <property type="entry name" value="Zn(2)-C6 fungal-type DNA-binding domain"/>
    <property type="match status" value="1"/>
</dbReference>
<organism evidence="9 10">
    <name type="scientific">Talaromyces atroroseus</name>
    <dbReference type="NCBI Taxonomy" id="1441469"/>
    <lineage>
        <taxon>Eukaryota</taxon>
        <taxon>Fungi</taxon>
        <taxon>Dikarya</taxon>
        <taxon>Ascomycota</taxon>
        <taxon>Pezizomycotina</taxon>
        <taxon>Eurotiomycetes</taxon>
        <taxon>Eurotiomycetidae</taxon>
        <taxon>Eurotiales</taxon>
        <taxon>Trichocomaceae</taxon>
        <taxon>Talaromyces</taxon>
        <taxon>Talaromyces sect. Trachyspermi</taxon>
    </lineage>
</organism>
<evidence type="ECO:0000313" key="9">
    <source>
        <dbReference type="EMBL" id="OKL60170.1"/>
    </source>
</evidence>
<feature type="domain" description="Zn(2)-C6 fungal-type" evidence="8">
    <location>
        <begin position="45"/>
        <end position="75"/>
    </location>
</feature>
<evidence type="ECO:0000256" key="6">
    <source>
        <dbReference type="ARBA" id="ARBA00023242"/>
    </source>
</evidence>
<comment type="caution">
    <text evidence="9">The sequence shown here is derived from an EMBL/GenBank/DDBJ whole genome shotgun (WGS) entry which is preliminary data.</text>
</comment>
<name>A0A225AHE8_TALAT</name>
<evidence type="ECO:0000256" key="7">
    <source>
        <dbReference type="SAM" id="MobiDB-lite"/>
    </source>
</evidence>
<dbReference type="AlphaFoldDB" id="A0A225AHE8"/>
<proteinExistence type="predicted"/>
<keyword evidence="2" id="KW-0479">Metal-binding</keyword>
<dbReference type="InterPro" id="IPR036864">
    <property type="entry name" value="Zn2-C6_fun-type_DNA-bd_sf"/>
</dbReference>
<dbReference type="OrthoDB" id="5600212at2759"/>
<dbReference type="STRING" id="1441469.A0A225AHE8"/>
<evidence type="ECO:0000256" key="2">
    <source>
        <dbReference type="ARBA" id="ARBA00022723"/>
    </source>
</evidence>
<dbReference type="SUPFAM" id="SSF57701">
    <property type="entry name" value="Zn2/Cys6 DNA-binding domain"/>
    <property type="match status" value="1"/>
</dbReference>
<comment type="subcellular location">
    <subcellularLocation>
        <location evidence="1">Nucleus</location>
    </subcellularLocation>
</comment>
<keyword evidence="10" id="KW-1185">Reference proteome</keyword>
<feature type="compositionally biased region" description="Polar residues" evidence="7">
    <location>
        <begin position="138"/>
        <end position="166"/>
    </location>
</feature>
<reference evidence="9 10" key="1">
    <citation type="submission" date="2015-06" db="EMBL/GenBank/DDBJ databases">
        <title>Talaromyces atroroseus IBT 11181 draft genome.</title>
        <authorList>
            <person name="Rasmussen K.B."/>
            <person name="Rasmussen S."/>
            <person name="Petersen B."/>
            <person name="Sicheritz-Ponten T."/>
            <person name="Mortensen U.H."/>
            <person name="Thrane U."/>
        </authorList>
    </citation>
    <scope>NUCLEOTIDE SEQUENCE [LARGE SCALE GENOMIC DNA]</scope>
    <source>
        <strain evidence="9 10">IBT 11181</strain>
    </source>
</reference>
<feature type="region of interest" description="Disordered" evidence="7">
    <location>
        <begin position="713"/>
        <end position="753"/>
    </location>
</feature>
<dbReference type="CDD" id="cd12148">
    <property type="entry name" value="fungal_TF_MHR"/>
    <property type="match status" value="1"/>
</dbReference>
<feature type="compositionally biased region" description="Low complexity" evidence="7">
    <location>
        <begin position="651"/>
        <end position="661"/>
    </location>
</feature>
<dbReference type="RefSeq" id="XP_020120291.1">
    <property type="nucleotide sequence ID" value="XM_020266931.1"/>
</dbReference>
<evidence type="ECO:0000313" key="10">
    <source>
        <dbReference type="Proteomes" id="UP000214365"/>
    </source>
</evidence>
<dbReference type="GO" id="GO:0005634">
    <property type="term" value="C:nucleus"/>
    <property type="evidence" value="ECO:0007669"/>
    <property type="project" value="UniProtKB-SubCell"/>
</dbReference>
<dbReference type="PROSITE" id="PS00463">
    <property type="entry name" value="ZN2_CY6_FUNGAL_1"/>
    <property type="match status" value="1"/>
</dbReference>
<keyword evidence="5" id="KW-0804">Transcription</keyword>
<keyword evidence="6" id="KW-0539">Nucleus</keyword>
<keyword evidence="3" id="KW-0805">Transcription regulation</keyword>
<dbReference type="GO" id="GO:0003677">
    <property type="term" value="F:DNA binding"/>
    <property type="evidence" value="ECO:0007669"/>
    <property type="project" value="UniProtKB-KW"/>
</dbReference>
<dbReference type="EMBL" id="LFMY01000006">
    <property type="protein sequence ID" value="OKL60170.1"/>
    <property type="molecule type" value="Genomic_DNA"/>
</dbReference>